<dbReference type="Pfam" id="PF13401">
    <property type="entry name" value="AAA_22"/>
    <property type="match status" value="1"/>
</dbReference>
<feature type="domain" description="AAA+ ATPase" evidence="1">
    <location>
        <begin position="38"/>
        <end position="221"/>
    </location>
</feature>
<dbReference type="InterPro" id="IPR027417">
    <property type="entry name" value="P-loop_NTPase"/>
</dbReference>
<dbReference type="InterPro" id="IPR049945">
    <property type="entry name" value="AAA_22"/>
</dbReference>
<reference evidence="3" key="1">
    <citation type="submission" date="2016-09" db="EMBL/GenBank/DDBJ databases">
        <authorList>
            <person name="Varghese N."/>
            <person name="Submissions S."/>
        </authorList>
    </citation>
    <scope>NUCLEOTIDE SEQUENCE [LARGE SCALE GENOMIC DNA]</scope>
    <source>
        <strain evidence="3">TNe-862</strain>
    </source>
</reference>
<organism evidence="2 3">
    <name type="scientific">Paraburkholderia lycopersici</name>
    <dbReference type="NCBI Taxonomy" id="416944"/>
    <lineage>
        <taxon>Bacteria</taxon>
        <taxon>Pseudomonadati</taxon>
        <taxon>Pseudomonadota</taxon>
        <taxon>Betaproteobacteria</taxon>
        <taxon>Burkholderiales</taxon>
        <taxon>Burkholderiaceae</taxon>
        <taxon>Paraburkholderia</taxon>
    </lineage>
</organism>
<dbReference type="SUPFAM" id="SSF52540">
    <property type="entry name" value="P-loop containing nucleoside triphosphate hydrolases"/>
    <property type="match status" value="1"/>
</dbReference>
<dbReference type="Gene3D" id="3.40.50.300">
    <property type="entry name" value="P-loop containing nucleotide triphosphate hydrolases"/>
    <property type="match status" value="1"/>
</dbReference>
<dbReference type="Proteomes" id="UP000198908">
    <property type="component" value="Unassembled WGS sequence"/>
</dbReference>
<dbReference type="GO" id="GO:0016887">
    <property type="term" value="F:ATP hydrolysis activity"/>
    <property type="evidence" value="ECO:0007669"/>
    <property type="project" value="InterPro"/>
</dbReference>
<sequence>MLSPVQPSAASLNGKRFMHPRIKQVIDAVRAAVYPGSQDNLIAICGPTGVGKTTLTRYLVEKQLEESVIEMDANPGMIPAIYVEAPASGEDEFSWRLFYQRILAQLGDDMDVPKSAYGVDQHTGRMVRPYGGRGGGLAALRSGVERALDEREVKFVVIDEAAHIIRQTSRRKLPIQLDTLKSLANGGTQMVMVGSYDLHQLMALSGQLTRRTHVIHFERYREDCPEDVNAFNAGLRSFQKVLPHLWGNDQLMPYAQALLSNTLGCIGTLSAVLSRAARLAEVDGKWSVHALERALLNETQHRQILSEILDGEAEIRPSLTREMPVIRRSTLRRDRSVA</sequence>
<dbReference type="EMBL" id="FMYQ01000008">
    <property type="protein sequence ID" value="SDC56953.1"/>
    <property type="molecule type" value="Genomic_DNA"/>
</dbReference>
<dbReference type="STRING" id="416944.SAMN05421548_10827"/>
<name>A0A1G6MN28_9BURK</name>
<gene>
    <name evidence="2" type="ORF">SAMN05421548_10827</name>
</gene>
<dbReference type="SMART" id="SM00382">
    <property type="entry name" value="AAA"/>
    <property type="match status" value="1"/>
</dbReference>
<proteinExistence type="predicted"/>
<evidence type="ECO:0000313" key="2">
    <source>
        <dbReference type="EMBL" id="SDC56953.1"/>
    </source>
</evidence>
<evidence type="ECO:0000259" key="1">
    <source>
        <dbReference type="SMART" id="SM00382"/>
    </source>
</evidence>
<dbReference type="InterPro" id="IPR003593">
    <property type="entry name" value="AAA+_ATPase"/>
</dbReference>
<accession>A0A1G6MN28</accession>
<keyword evidence="3" id="KW-1185">Reference proteome</keyword>
<evidence type="ECO:0000313" key="3">
    <source>
        <dbReference type="Proteomes" id="UP000198908"/>
    </source>
</evidence>
<protein>
    <submittedName>
        <fullName evidence="2">AAA domain-containing protein</fullName>
    </submittedName>
</protein>
<dbReference type="AlphaFoldDB" id="A0A1G6MN28"/>